<dbReference type="InterPro" id="IPR010298">
    <property type="entry name" value="YacP-like"/>
</dbReference>
<dbReference type="Pfam" id="PF05991">
    <property type="entry name" value="NYN_YacP"/>
    <property type="match status" value="1"/>
</dbReference>
<dbReference type="Proteomes" id="UP000230956">
    <property type="component" value="Unassembled WGS sequence"/>
</dbReference>
<organism evidence="1 2">
    <name type="scientific">Candidatus Aquicultor secundus</name>
    <dbReference type="NCBI Taxonomy" id="1973895"/>
    <lineage>
        <taxon>Bacteria</taxon>
        <taxon>Bacillati</taxon>
        <taxon>Actinomycetota</taxon>
        <taxon>Candidatus Aquicultoria</taxon>
        <taxon>Candidatus Aquicultorales</taxon>
        <taxon>Candidatus Aquicultoraceae</taxon>
        <taxon>Candidatus Aquicultor</taxon>
    </lineage>
</organism>
<sequence length="168" mass="19240">MTRLLIVDGYNLIYATDRYRKWRDGDLEMARVKLIEDLATLQMFEDYKIMLVFDAAKTGAKGSHHANILGIDVWFTRSGETADQMIERVVFKGGYEGDIVVATSDYNQQKVIFRPGVLRKSARELVNDLESTEKELKTTAKKGGRFRLEERLDSALRQALERMAGFPE</sequence>
<accession>A0A2M7T7X0</accession>
<name>A0A2M7T7X0_9ACTN</name>
<evidence type="ECO:0000313" key="2">
    <source>
        <dbReference type="Proteomes" id="UP000230956"/>
    </source>
</evidence>
<dbReference type="EMBL" id="PFNG01000139">
    <property type="protein sequence ID" value="PIZ38724.1"/>
    <property type="molecule type" value="Genomic_DNA"/>
</dbReference>
<dbReference type="PANTHER" id="PTHR34547:SF1">
    <property type="entry name" value="YACP-LIKE NYN DOMAIN PROTEIN"/>
    <property type="match status" value="1"/>
</dbReference>
<evidence type="ECO:0000313" key="1">
    <source>
        <dbReference type="EMBL" id="PIZ38724.1"/>
    </source>
</evidence>
<protein>
    <recommendedName>
        <fullName evidence="3">NYN domain-containing protein</fullName>
    </recommendedName>
</protein>
<comment type="caution">
    <text evidence="1">The sequence shown here is derived from an EMBL/GenBank/DDBJ whole genome shotgun (WGS) entry which is preliminary data.</text>
</comment>
<reference evidence="2" key="1">
    <citation type="submission" date="2017-09" db="EMBL/GenBank/DDBJ databases">
        <title>Depth-based differentiation of microbial function through sediment-hosted aquifers and enrichment of novel symbionts in the deep terrestrial subsurface.</title>
        <authorList>
            <person name="Probst A.J."/>
            <person name="Ladd B."/>
            <person name="Jarett J.K."/>
            <person name="Geller-Mcgrath D.E."/>
            <person name="Sieber C.M.K."/>
            <person name="Emerson J.B."/>
            <person name="Anantharaman K."/>
            <person name="Thomas B.C."/>
            <person name="Malmstrom R."/>
            <person name="Stieglmeier M."/>
            <person name="Klingl A."/>
            <person name="Woyke T."/>
            <person name="Ryan C.M."/>
            <person name="Banfield J.F."/>
        </authorList>
    </citation>
    <scope>NUCLEOTIDE SEQUENCE [LARGE SCALE GENOMIC DNA]</scope>
</reference>
<gene>
    <name evidence="1" type="ORF">COY37_05790</name>
</gene>
<dbReference type="RefSeq" id="WP_286678836.1">
    <property type="nucleotide sequence ID" value="NZ_MNXI01000107.1"/>
</dbReference>
<dbReference type="PANTHER" id="PTHR34547">
    <property type="entry name" value="YACP-LIKE NYN DOMAIN PROTEIN"/>
    <property type="match status" value="1"/>
</dbReference>
<proteinExistence type="predicted"/>
<evidence type="ECO:0008006" key="3">
    <source>
        <dbReference type="Google" id="ProtNLM"/>
    </source>
</evidence>
<dbReference type="CDD" id="cd10912">
    <property type="entry name" value="PIN_YacP-like"/>
    <property type="match status" value="1"/>
</dbReference>
<dbReference type="AlphaFoldDB" id="A0A2M7T7X0"/>